<dbReference type="PANTHER" id="PTHR34351:SF2">
    <property type="entry name" value="DUF58 DOMAIN-CONTAINING PROTEIN"/>
    <property type="match status" value="1"/>
</dbReference>
<feature type="transmembrane region" description="Helical" evidence="1">
    <location>
        <begin position="12"/>
        <end position="34"/>
    </location>
</feature>
<dbReference type="AlphaFoldDB" id="A0A3M8CH07"/>
<dbReference type="Pfam" id="PF01882">
    <property type="entry name" value="DUF58"/>
    <property type="match status" value="1"/>
</dbReference>
<organism evidence="3 4">
    <name type="scientific">Brevibacillus invocatus</name>
    <dbReference type="NCBI Taxonomy" id="173959"/>
    <lineage>
        <taxon>Bacteria</taxon>
        <taxon>Bacillati</taxon>
        <taxon>Bacillota</taxon>
        <taxon>Bacilli</taxon>
        <taxon>Bacillales</taxon>
        <taxon>Paenibacillaceae</taxon>
        <taxon>Brevibacillus</taxon>
    </lineage>
</organism>
<accession>A0A3M8CH07</accession>
<feature type="domain" description="DUF58" evidence="2">
    <location>
        <begin position="199"/>
        <end position="313"/>
    </location>
</feature>
<dbReference type="RefSeq" id="WP_122908966.1">
    <property type="nucleotide sequence ID" value="NZ_CBCSBE010000035.1"/>
</dbReference>
<evidence type="ECO:0000256" key="1">
    <source>
        <dbReference type="SAM" id="Phobius"/>
    </source>
</evidence>
<keyword evidence="4" id="KW-1185">Reference proteome</keyword>
<proteinExistence type="predicted"/>
<dbReference type="PANTHER" id="PTHR34351">
    <property type="entry name" value="SLR1927 PROTEIN-RELATED"/>
    <property type="match status" value="1"/>
</dbReference>
<name>A0A3M8CH07_9BACL</name>
<keyword evidence="1" id="KW-0812">Transmembrane</keyword>
<protein>
    <submittedName>
        <fullName evidence="3">DUF58 domain-containing protein</fullName>
    </submittedName>
</protein>
<evidence type="ECO:0000313" key="4">
    <source>
        <dbReference type="Proteomes" id="UP000282028"/>
    </source>
</evidence>
<keyword evidence="1" id="KW-1133">Transmembrane helix</keyword>
<reference evidence="3 4" key="1">
    <citation type="submission" date="2018-10" db="EMBL/GenBank/DDBJ databases">
        <title>Phylogenomics of Brevibacillus.</title>
        <authorList>
            <person name="Dunlap C."/>
        </authorList>
    </citation>
    <scope>NUCLEOTIDE SEQUENCE [LARGE SCALE GENOMIC DNA]</scope>
    <source>
        <strain evidence="3 4">JCM 12215</strain>
    </source>
</reference>
<dbReference type="EMBL" id="RHHR01000015">
    <property type="protein sequence ID" value="RNB74105.1"/>
    <property type="molecule type" value="Genomic_DNA"/>
</dbReference>
<evidence type="ECO:0000313" key="3">
    <source>
        <dbReference type="EMBL" id="RNB74105.1"/>
    </source>
</evidence>
<keyword evidence="1" id="KW-0472">Membrane</keyword>
<dbReference type="InterPro" id="IPR002881">
    <property type="entry name" value="DUF58"/>
</dbReference>
<sequence length="402" mass="46841">MKQQKWGKVKVIGLVLVTFVFSKFQGGFASWFLFYSSLVFFAYECLAYFLMFSTLEVVRQLDRNRLQEGEDVVVTIRLRRRIWFPFGWNMILEPLPERLTGLYEPHKQLIFPWFKREIEFRYVIPHLPRGHYRLQECVISGGDFFGFIERREVKALSDELLVYPTYQHLNHWPLGDGSFSGTIHVSHRRSDDVAAVRGVREYHRGDRLSQIHWRASARGSGLKTKEFEHQAMNQAVFFLDVEKRSYQDQAPDLFELAVKVTASLIAFANRNQYHYGLVYKQADRISIAPAVSHAHFLRVFDQLARVMPEGSEPFARILGREALEQTQGVTLMVVTPRLDKELVGRLIALAQKGRRVQLFYVNRAQSYTMEQKRVLQLLTANKVVCTAIQSEDYQHWKRMGGA</sequence>
<dbReference type="Proteomes" id="UP000282028">
    <property type="component" value="Unassembled WGS sequence"/>
</dbReference>
<gene>
    <name evidence="3" type="ORF">EDM52_10585</name>
</gene>
<comment type="caution">
    <text evidence="3">The sequence shown here is derived from an EMBL/GenBank/DDBJ whole genome shotgun (WGS) entry which is preliminary data.</text>
</comment>
<evidence type="ECO:0000259" key="2">
    <source>
        <dbReference type="Pfam" id="PF01882"/>
    </source>
</evidence>
<dbReference type="OrthoDB" id="140416at2"/>